<evidence type="ECO:0000313" key="2">
    <source>
        <dbReference type="EMBL" id="WMN02152.1"/>
    </source>
</evidence>
<keyword evidence="1" id="KW-0812">Transmembrane</keyword>
<dbReference type="Proteomes" id="UP001230933">
    <property type="component" value="Plasmid pMGMM8_4"/>
</dbReference>
<accession>A0AAX3ZYP0</accession>
<organism evidence="2 3">
    <name type="scientific">Rhodococcus erythropolis</name>
    <name type="common">Arthrobacter picolinophilus</name>
    <dbReference type="NCBI Taxonomy" id="1833"/>
    <lineage>
        <taxon>Bacteria</taxon>
        <taxon>Bacillati</taxon>
        <taxon>Actinomycetota</taxon>
        <taxon>Actinomycetes</taxon>
        <taxon>Mycobacteriales</taxon>
        <taxon>Nocardiaceae</taxon>
        <taxon>Rhodococcus</taxon>
        <taxon>Rhodococcus erythropolis group</taxon>
    </lineage>
</organism>
<keyword evidence="1" id="KW-1133">Transmembrane helix</keyword>
<protein>
    <submittedName>
        <fullName evidence="2">Uncharacterized protein</fullName>
    </submittedName>
</protein>
<feature type="transmembrane region" description="Helical" evidence="1">
    <location>
        <begin position="105"/>
        <end position="125"/>
    </location>
</feature>
<proteinExistence type="predicted"/>
<evidence type="ECO:0000313" key="3">
    <source>
        <dbReference type="Proteomes" id="UP001230933"/>
    </source>
</evidence>
<name>A0AAX3ZYP0_RHOER</name>
<keyword evidence="1" id="KW-0472">Membrane</keyword>
<dbReference type="EMBL" id="CP133194">
    <property type="protein sequence ID" value="WMN02152.1"/>
    <property type="molecule type" value="Genomic_DNA"/>
</dbReference>
<feature type="transmembrane region" description="Helical" evidence="1">
    <location>
        <begin position="30"/>
        <end position="52"/>
    </location>
</feature>
<geneLocation type="plasmid" evidence="2 3">
    <name>pMGMM8_4</name>
</geneLocation>
<sequence>MTRTTTELVWAATQNDAVYTSAWDAVTARLVPLMVIGLAIAVTAGLLIAEYLDARTYPSPDAWIRNPRNMARVAIATAMTAVMLVLASPAFLMNLFDLERYVERIPGGFATAATWYAALYFAMLLRGAKLLFPSEESATSTECRHR</sequence>
<evidence type="ECO:0000256" key="1">
    <source>
        <dbReference type="SAM" id="Phobius"/>
    </source>
</evidence>
<feature type="transmembrane region" description="Helical" evidence="1">
    <location>
        <begin position="73"/>
        <end position="93"/>
    </location>
</feature>
<dbReference type="AlphaFoldDB" id="A0AAX3ZYP0"/>
<gene>
    <name evidence="2" type="ORF">QIE55_33410</name>
</gene>
<dbReference type="RefSeq" id="WP_308372661.1">
    <property type="nucleotide sequence ID" value="NZ_CP133194.1"/>
</dbReference>
<keyword evidence="2" id="KW-0614">Plasmid</keyword>
<reference evidence="2" key="1">
    <citation type="submission" date="2023-08" db="EMBL/GenBank/DDBJ databases">
        <title>Isolation and Characterization of Rhodococcus erythropolis MGMM8.</title>
        <authorList>
            <person name="Diabankana R.G.C."/>
            <person name="Afordoanyi D.M."/>
            <person name="Validov S.Z."/>
        </authorList>
    </citation>
    <scope>NUCLEOTIDE SEQUENCE</scope>
    <source>
        <strain evidence="2">MGMM8</strain>
        <plasmid evidence="2">pMGMM8_4</plasmid>
    </source>
</reference>